<evidence type="ECO:0000259" key="1">
    <source>
        <dbReference type="PROSITE" id="PS51186"/>
    </source>
</evidence>
<keyword evidence="2" id="KW-0808">Transferase</keyword>
<dbReference type="AlphaFoldDB" id="A0A6L7FZ97"/>
<dbReference type="CDD" id="cd04301">
    <property type="entry name" value="NAT_SF"/>
    <property type="match status" value="1"/>
</dbReference>
<organism evidence="2 3">
    <name type="scientific">Pseudooceanicola albus</name>
    <dbReference type="NCBI Taxonomy" id="2692189"/>
    <lineage>
        <taxon>Bacteria</taxon>
        <taxon>Pseudomonadati</taxon>
        <taxon>Pseudomonadota</taxon>
        <taxon>Alphaproteobacteria</taxon>
        <taxon>Rhodobacterales</taxon>
        <taxon>Paracoccaceae</taxon>
        <taxon>Pseudooceanicola</taxon>
    </lineage>
</organism>
<dbReference type="Proteomes" id="UP000477911">
    <property type="component" value="Unassembled WGS sequence"/>
</dbReference>
<accession>A0A6L7FZ97</accession>
<gene>
    <name evidence="2" type="ORF">GR170_04020</name>
</gene>
<dbReference type="EMBL" id="WUMU01000003">
    <property type="protein sequence ID" value="MXN16989.1"/>
    <property type="molecule type" value="Genomic_DNA"/>
</dbReference>
<evidence type="ECO:0000313" key="2">
    <source>
        <dbReference type="EMBL" id="MXN16989.1"/>
    </source>
</evidence>
<protein>
    <submittedName>
        <fullName evidence="2">GNAT family N-acetyltransferase</fullName>
    </submittedName>
</protein>
<reference evidence="2 3" key="1">
    <citation type="submission" date="2019-12" db="EMBL/GenBank/DDBJ databases">
        <authorList>
            <person name="Li M."/>
        </authorList>
    </citation>
    <scope>NUCLEOTIDE SEQUENCE [LARGE SCALE GENOMIC DNA]</scope>
    <source>
        <strain evidence="2 3">GBMRC 2024</strain>
    </source>
</reference>
<comment type="caution">
    <text evidence="2">The sequence shown here is derived from an EMBL/GenBank/DDBJ whole genome shotgun (WGS) entry which is preliminary data.</text>
</comment>
<dbReference type="InterPro" id="IPR000182">
    <property type="entry name" value="GNAT_dom"/>
</dbReference>
<evidence type="ECO:0000313" key="3">
    <source>
        <dbReference type="Proteomes" id="UP000477911"/>
    </source>
</evidence>
<sequence length="207" mass="23381">MTDTNGTIPDPHHRPTDREAALAHEVETLQSALRAIVAVAMQHGLRDYCKDRHPAIVQELEAGLDLSEQCVELKYPRILAALQDIPGLRASCGETGERTYFQNDVDDVAYLEHALKDRRFVLRGIWVVPAYRGQGIAHRLLRKLIEAADETQCGIALYHEPFGTQGLKKTELEAFYNRHGFQQHETTPGGLFRFPGSPLDLYARRPR</sequence>
<proteinExistence type="predicted"/>
<keyword evidence="3" id="KW-1185">Reference proteome</keyword>
<dbReference type="Pfam" id="PF13508">
    <property type="entry name" value="Acetyltransf_7"/>
    <property type="match status" value="1"/>
</dbReference>
<dbReference type="GO" id="GO:0016747">
    <property type="term" value="F:acyltransferase activity, transferring groups other than amino-acyl groups"/>
    <property type="evidence" value="ECO:0007669"/>
    <property type="project" value="InterPro"/>
</dbReference>
<name>A0A6L7FZ97_9RHOB</name>
<dbReference type="PROSITE" id="PS51186">
    <property type="entry name" value="GNAT"/>
    <property type="match status" value="1"/>
</dbReference>
<dbReference type="InterPro" id="IPR016181">
    <property type="entry name" value="Acyl_CoA_acyltransferase"/>
</dbReference>
<feature type="domain" description="N-acetyltransferase" evidence="1">
    <location>
        <begin position="50"/>
        <end position="207"/>
    </location>
</feature>
<dbReference type="Gene3D" id="3.40.630.30">
    <property type="match status" value="1"/>
</dbReference>
<dbReference type="RefSeq" id="WP_160891857.1">
    <property type="nucleotide sequence ID" value="NZ_WUMU01000003.1"/>
</dbReference>
<dbReference type="SUPFAM" id="SSF55729">
    <property type="entry name" value="Acyl-CoA N-acyltransferases (Nat)"/>
    <property type="match status" value="1"/>
</dbReference>